<keyword evidence="10 11" id="KW-0472">Membrane</keyword>
<dbReference type="InterPro" id="IPR013525">
    <property type="entry name" value="ABC2_TM"/>
</dbReference>
<dbReference type="GO" id="GO:0140359">
    <property type="term" value="F:ABC-type transporter activity"/>
    <property type="evidence" value="ECO:0007669"/>
    <property type="project" value="InterPro"/>
</dbReference>
<keyword evidence="3 11" id="KW-0813">Transport</keyword>
<evidence type="ECO:0000256" key="4">
    <source>
        <dbReference type="ARBA" id="ARBA00022475"/>
    </source>
</evidence>
<keyword evidence="14" id="KW-1185">Reference proteome</keyword>
<dbReference type="GO" id="GO:0015774">
    <property type="term" value="P:polysaccharide transport"/>
    <property type="evidence" value="ECO:0007669"/>
    <property type="project" value="UniProtKB-KW"/>
</dbReference>
<sequence length="251" mass="28307">MQLTRREVVSRYKGSFIGVGWSFIQPLLMLCVYTFVFSVVFKARWGVSSGESRATFALTMFMGIITFNIIAEVVNDAPSLILGNVNYVKKVVFPLEILPVVLFLNVLTNALFSLTVLVTGVLLFNHFLHWTILLLPVVWLPVSLCSMGCGYFLASFGVFVRDIKATVGIVTTMLFFMSPIFYPITAIPEQIRIFFQVNPIAIFVEDARRVVLWGQLPDWSWYFAGLGVSVAILLFGFIWFVKTKKAFADVI</sequence>
<keyword evidence="8 11" id="KW-1133">Transmembrane helix</keyword>
<dbReference type="GO" id="GO:0015920">
    <property type="term" value="P:lipopolysaccharide transport"/>
    <property type="evidence" value="ECO:0007669"/>
    <property type="project" value="TreeGrafter"/>
</dbReference>
<feature type="transmembrane region" description="Helical" evidence="11">
    <location>
        <begin position="95"/>
        <end position="124"/>
    </location>
</feature>
<evidence type="ECO:0000256" key="6">
    <source>
        <dbReference type="ARBA" id="ARBA00022692"/>
    </source>
</evidence>
<evidence type="ECO:0000256" key="5">
    <source>
        <dbReference type="ARBA" id="ARBA00022597"/>
    </source>
</evidence>
<reference evidence="14" key="2">
    <citation type="submission" date="2019-01" db="EMBL/GenBank/DDBJ databases">
        <title>Genome sequence of Desulfonema ishimotonii strain Tokyo 01.</title>
        <authorList>
            <person name="Fukui M."/>
        </authorList>
    </citation>
    <scope>NUCLEOTIDE SEQUENCE [LARGE SCALE GENOMIC DNA]</scope>
    <source>
        <strain evidence="14">Tokyo 01</strain>
    </source>
</reference>
<reference evidence="14" key="1">
    <citation type="submission" date="2017-11" db="EMBL/GenBank/DDBJ databases">
        <authorList>
            <person name="Watanabe M."/>
            <person name="Kojima H."/>
        </authorList>
    </citation>
    <scope>NUCLEOTIDE SEQUENCE [LARGE SCALE GENOMIC DNA]</scope>
    <source>
        <strain evidence="14">Tokyo 01</strain>
    </source>
</reference>
<evidence type="ECO:0000313" key="14">
    <source>
        <dbReference type="Proteomes" id="UP000288096"/>
    </source>
</evidence>
<evidence type="ECO:0000256" key="3">
    <source>
        <dbReference type="ARBA" id="ARBA00022448"/>
    </source>
</evidence>
<evidence type="ECO:0000256" key="7">
    <source>
        <dbReference type="ARBA" id="ARBA00022903"/>
    </source>
</evidence>
<proteinExistence type="inferred from homology"/>
<evidence type="ECO:0000256" key="2">
    <source>
        <dbReference type="ARBA" id="ARBA00007783"/>
    </source>
</evidence>
<evidence type="ECO:0000256" key="11">
    <source>
        <dbReference type="RuleBase" id="RU361157"/>
    </source>
</evidence>
<dbReference type="EMBL" id="BEXT01000001">
    <property type="protein sequence ID" value="GBC60662.1"/>
    <property type="molecule type" value="Genomic_DNA"/>
</dbReference>
<feature type="transmembrane region" description="Helical" evidence="11">
    <location>
        <begin position="130"/>
        <end position="153"/>
    </location>
</feature>
<dbReference type="Pfam" id="PF01061">
    <property type="entry name" value="ABC2_membrane"/>
    <property type="match status" value="1"/>
</dbReference>
<protein>
    <recommendedName>
        <fullName evidence="11">Transport permease protein</fullName>
    </recommendedName>
</protein>
<feature type="domain" description="ABC transmembrane type-2" evidence="12">
    <location>
        <begin position="17"/>
        <end position="243"/>
    </location>
</feature>
<evidence type="ECO:0000313" key="13">
    <source>
        <dbReference type="EMBL" id="GBC60662.1"/>
    </source>
</evidence>
<keyword evidence="9" id="KW-0625">Polysaccharide transport</keyword>
<evidence type="ECO:0000256" key="9">
    <source>
        <dbReference type="ARBA" id="ARBA00023047"/>
    </source>
</evidence>
<feature type="transmembrane region" description="Helical" evidence="11">
    <location>
        <begin position="165"/>
        <end position="184"/>
    </location>
</feature>
<evidence type="ECO:0000256" key="10">
    <source>
        <dbReference type="ARBA" id="ARBA00023136"/>
    </source>
</evidence>
<feature type="transmembrane region" description="Helical" evidence="11">
    <location>
        <begin position="53"/>
        <end position="74"/>
    </location>
</feature>
<comment type="caution">
    <text evidence="13">The sequence shown here is derived from an EMBL/GenBank/DDBJ whole genome shotgun (WGS) entry which is preliminary data.</text>
</comment>
<evidence type="ECO:0000259" key="12">
    <source>
        <dbReference type="PROSITE" id="PS51012"/>
    </source>
</evidence>
<dbReference type="GO" id="GO:0043190">
    <property type="term" value="C:ATP-binding cassette (ABC) transporter complex"/>
    <property type="evidence" value="ECO:0007669"/>
    <property type="project" value="InterPro"/>
</dbReference>
<feature type="transmembrane region" description="Helical" evidence="11">
    <location>
        <begin position="219"/>
        <end position="241"/>
    </location>
</feature>
<feature type="transmembrane region" description="Helical" evidence="11">
    <location>
        <begin position="21"/>
        <end position="41"/>
    </location>
</feature>
<organism evidence="13 14">
    <name type="scientific">Desulfonema ishimotonii</name>
    <dbReference type="NCBI Taxonomy" id="45657"/>
    <lineage>
        <taxon>Bacteria</taxon>
        <taxon>Pseudomonadati</taxon>
        <taxon>Thermodesulfobacteriota</taxon>
        <taxon>Desulfobacteria</taxon>
        <taxon>Desulfobacterales</taxon>
        <taxon>Desulfococcaceae</taxon>
        <taxon>Desulfonema</taxon>
    </lineage>
</organism>
<comment type="similarity">
    <text evidence="2 11">Belongs to the ABC-2 integral membrane protein family.</text>
</comment>
<keyword evidence="4 11" id="KW-1003">Cell membrane</keyword>
<dbReference type="PRINTS" id="PR00164">
    <property type="entry name" value="ABC2TRNSPORT"/>
</dbReference>
<dbReference type="PROSITE" id="PS51012">
    <property type="entry name" value="ABC_TM2"/>
    <property type="match status" value="1"/>
</dbReference>
<evidence type="ECO:0000256" key="8">
    <source>
        <dbReference type="ARBA" id="ARBA00022989"/>
    </source>
</evidence>
<accession>A0A401FUL3</accession>
<comment type="subcellular location">
    <subcellularLocation>
        <location evidence="1 11">Cell membrane</location>
        <topology evidence="1 11">Multi-pass membrane protein</topology>
    </subcellularLocation>
</comment>
<dbReference type="InterPro" id="IPR000412">
    <property type="entry name" value="ABC_2_transport"/>
</dbReference>
<name>A0A401FUL3_9BACT</name>
<dbReference type="PANTHER" id="PTHR30413">
    <property type="entry name" value="INNER MEMBRANE TRANSPORT PERMEASE"/>
    <property type="match status" value="1"/>
</dbReference>
<dbReference type="InterPro" id="IPR047817">
    <property type="entry name" value="ABC2_TM_bact-type"/>
</dbReference>
<keyword evidence="7" id="KW-0972">Capsule biogenesis/degradation</keyword>
<dbReference type="AlphaFoldDB" id="A0A401FUL3"/>
<keyword evidence="6 11" id="KW-0812">Transmembrane</keyword>
<dbReference type="PANTHER" id="PTHR30413:SF10">
    <property type="entry name" value="CAPSULE POLYSACCHARIDE EXPORT INNER-MEMBRANE PROTEIN CTRC"/>
    <property type="match status" value="1"/>
</dbReference>
<dbReference type="Proteomes" id="UP000288096">
    <property type="component" value="Unassembled WGS sequence"/>
</dbReference>
<gene>
    <name evidence="13" type="ORF">DENIS_1619</name>
</gene>
<dbReference type="RefSeq" id="WP_231714432.1">
    <property type="nucleotide sequence ID" value="NZ_BEXT01000001.1"/>
</dbReference>
<keyword evidence="5" id="KW-0762">Sugar transport</keyword>
<evidence type="ECO:0000256" key="1">
    <source>
        <dbReference type="ARBA" id="ARBA00004651"/>
    </source>
</evidence>